<feature type="compositionally biased region" description="Basic and acidic residues" evidence="1">
    <location>
        <begin position="393"/>
        <end position="410"/>
    </location>
</feature>
<reference evidence="4 5" key="1">
    <citation type="submission" date="2019-09" db="EMBL/GenBank/DDBJ databases">
        <authorList>
            <consortium name="DOE Joint Genome Institute"/>
            <person name="Mondo S.J."/>
            <person name="Navarro-Mendoza M.I."/>
            <person name="Perez-Arques C."/>
            <person name="Panchal S."/>
            <person name="Nicolas F.E."/>
            <person name="Ganguly P."/>
            <person name="Pangilinan J."/>
            <person name="Grigoriev I."/>
            <person name="Heitman J."/>
            <person name="Sanya K."/>
            <person name="Garre V."/>
        </authorList>
    </citation>
    <scope>NUCLEOTIDE SEQUENCE [LARGE SCALE GENOMIC DNA]</scope>
    <source>
        <strain evidence="4 5">MU402</strain>
    </source>
</reference>
<evidence type="ECO:0000313" key="5">
    <source>
        <dbReference type="Proteomes" id="UP000469890"/>
    </source>
</evidence>
<evidence type="ECO:0000313" key="4">
    <source>
        <dbReference type="EMBL" id="KAF1799889.1"/>
    </source>
</evidence>
<evidence type="ECO:0000256" key="2">
    <source>
        <dbReference type="SAM" id="Phobius"/>
    </source>
</evidence>
<comment type="caution">
    <text evidence="4">The sequence shown here is derived from an EMBL/GenBank/DDBJ whole genome shotgun (WGS) entry which is preliminary data.</text>
</comment>
<evidence type="ECO:0008006" key="6">
    <source>
        <dbReference type="Google" id="ProtNLM"/>
    </source>
</evidence>
<keyword evidence="2" id="KW-1133">Transmembrane helix</keyword>
<feature type="region of interest" description="Disordered" evidence="1">
    <location>
        <begin position="220"/>
        <end position="240"/>
    </location>
</feature>
<organism evidence="4 5">
    <name type="scientific">Mucor circinelloides f. lusitanicus</name>
    <name type="common">Mucor racemosus var. lusitanicus</name>
    <dbReference type="NCBI Taxonomy" id="29924"/>
    <lineage>
        <taxon>Eukaryota</taxon>
        <taxon>Fungi</taxon>
        <taxon>Fungi incertae sedis</taxon>
        <taxon>Mucoromycota</taxon>
        <taxon>Mucoromycotina</taxon>
        <taxon>Mucoromycetes</taxon>
        <taxon>Mucorales</taxon>
        <taxon>Mucorineae</taxon>
        <taxon>Mucoraceae</taxon>
        <taxon>Mucor</taxon>
    </lineage>
</organism>
<feature type="region of interest" description="Disordered" evidence="1">
    <location>
        <begin position="368"/>
        <end position="410"/>
    </location>
</feature>
<evidence type="ECO:0000256" key="1">
    <source>
        <dbReference type="SAM" id="MobiDB-lite"/>
    </source>
</evidence>
<dbReference type="EMBL" id="JAAECE010000006">
    <property type="protein sequence ID" value="KAF1799889.1"/>
    <property type="molecule type" value="Genomic_DNA"/>
</dbReference>
<accession>A0A8H4BCT7</accession>
<protein>
    <recommendedName>
        <fullName evidence="6">Membrane anchor Opy2 N-terminal domain-containing protein</fullName>
    </recommendedName>
</protein>
<evidence type="ECO:0000256" key="3">
    <source>
        <dbReference type="SAM" id="SignalP"/>
    </source>
</evidence>
<feature type="compositionally biased region" description="Low complexity" evidence="1">
    <location>
        <begin position="220"/>
        <end position="236"/>
    </location>
</feature>
<dbReference type="Proteomes" id="UP000469890">
    <property type="component" value="Unassembled WGS sequence"/>
</dbReference>
<gene>
    <name evidence="4" type="ORF">FB192DRAFT_1438229</name>
</gene>
<keyword evidence="2" id="KW-0812">Transmembrane</keyword>
<feature type="signal peptide" evidence="3">
    <location>
        <begin position="1"/>
        <end position="23"/>
    </location>
</feature>
<dbReference type="AlphaFoldDB" id="A0A8H4BCT7"/>
<keyword evidence="3" id="KW-0732">Signal</keyword>
<sequence>MVKRNRLVPILLIVSASFHHVSAQASNATTSGNCQPANCPMICSPSCNSDQVCTKKSMTDCGICPALLCMSRTALGLPPLATSSDVSSSDQGSSNETGVLVGGILGGLVGFGILVGIGIYCYIKKNKRGKLPFAFTSGNASHIVQSQEKFHQSHLQSPQQVTPHPAVIAALSHQSTITTTSSSSRYIGLANLANGGHLQRQPSMTSTANNHVIQTPLYNTDTHTNTTSSNTSTSNTAITGNVPEEFESKIALQNKRISEILYNNPRLSQQPQPLPQPHIQHAQQRYSAYTTTDDDFDDDEEDRRSTLSTSTTQSNYLPQTATATSLQAIQVARAKPQIMRVNSVKSTSGLNRSESVRTVLTAIEDIQDFPSTPTRDETPVTTTTTTTTAKATSAHEDNPFADKHADNTTH</sequence>
<keyword evidence="2" id="KW-0472">Membrane</keyword>
<name>A0A8H4BCT7_MUCCL</name>
<feature type="transmembrane region" description="Helical" evidence="2">
    <location>
        <begin position="99"/>
        <end position="123"/>
    </location>
</feature>
<proteinExistence type="predicted"/>
<feature type="chain" id="PRO_5034134486" description="Membrane anchor Opy2 N-terminal domain-containing protein" evidence="3">
    <location>
        <begin position="24"/>
        <end position="410"/>
    </location>
</feature>
<feature type="compositionally biased region" description="Low complexity" evidence="1">
    <location>
        <begin position="379"/>
        <end position="392"/>
    </location>
</feature>
<feature type="region of interest" description="Disordered" evidence="1">
    <location>
        <begin position="266"/>
        <end position="319"/>
    </location>
</feature>
<feature type="compositionally biased region" description="Acidic residues" evidence="1">
    <location>
        <begin position="292"/>
        <end position="301"/>
    </location>
</feature>